<evidence type="ECO:0000313" key="1">
    <source>
        <dbReference type="EMBL" id="EEG53523.1"/>
    </source>
</evidence>
<reference evidence="1 2" key="1">
    <citation type="submission" date="2009-01" db="EMBL/GenBank/DDBJ databases">
        <authorList>
            <person name="Fulton L."/>
            <person name="Clifton S."/>
            <person name="Fulton B."/>
            <person name="Xu J."/>
            <person name="Minx P."/>
            <person name="Pepin K.H."/>
            <person name="Johnson M."/>
            <person name="Bhonagiri V."/>
            <person name="Nash W.E."/>
            <person name="Mardis E.R."/>
            <person name="Wilson R.K."/>
        </authorList>
    </citation>
    <scope>NUCLEOTIDE SEQUENCE [LARGE SCALE GENOMIC DNA]</scope>
    <source>
        <strain evidence="1 2">DSM 15981</strain>
    </source>
</reference>
<name>C0D568_9FIRM</name>
<dbReference type="EMBL" id="ACCJ01000360">
    <property type="protein sequence ID" value="EEG53523.1"/>
    <property type="molecule type" value="Genomic_DNA"/>
</dbReference>
<organism evidence="1 2">
    <name type="scientific">[Clostridium] asparagiforme DSM 15981</name>
    <dbReference type="NCBI Taxonomy" id="518636"/>
    <lineage>
        <taxon>Bacteria</taxon>
        <taxon>Bacillati</taxon>
        <taxon>Bacillota</taxon>
        <taxon>Clostridia</taxon>
        <taxon>Lachnospirales</taxon>
        <taxon>Lachnospiraceae</taxon>
        <taxon>Enterocloster</taxon>
    </lineage>
</organism>
<proteinExistence type="predicted"/>
<sequence length="39" mass="4689">MKFTLDWYIIYITKSPLCPAKKLKHTDTLKELGDFTKWN</sequence>
<protein>
    <submittedName>
        <fullName evidence="1">Uncharacterized protein</fullName>
    </submittedName>
</protein>
<comment type="caution">
    <text evidence="1">The sequence shown here is derived from an EMBL/GenBank/DDBJ whole genome shotgun (WGS) entry which is preliminary data.</text>
</comment>
<dbReference type="AlphaFoldDB" id="C0D568"/>
<reference evidence="1 2" key="2">
    <citation type="submission" date="2009-02" db="EMBL/GenBank/DDBJ databases">
        <title>Draft genome sequence of Clostridium asparagiforme (DSM 15981).</title>
        <authorList>
            <person name="Sudarsanam P."/>
            <person name="Ley R."/>
            <person name="Guruge J."/>
            <person name="Turnbaugh P.J."/>
            <person name="Mahowald M."/>
            <person name="Liep D."/>
            <person name="Gordon J."/>
        </authorList>
    </citation>
    <scope>NUCLEOTIDE SEQUENCE [LARGE SCALE GENOMIC DNA]</scope>
    <source>
        <strain evidence="1 2">DSM 15981</strain>
    </source>
</reference>
<keyword evidence="2" id="KW-1185">Reference proteome</keyword>
<accession>C0D568</accession>
<evidence type="ECO:0000313" key="2">
    <source>
        <dbReference type="Proteomes" id="UP000004756"/>
    </source>
</evidence>
<dbReference type="Proteomes" id="UP000004756">
    <property type="component" value="Unassembled WGS sequence"/>
</dbReference>
<dbReference type="HOGENOM" id="CLU_3307092_0_0_9"/>
<gene>
    <name evidence="1" type="ORF">CLOSTASPAR_04414</name>
</gene>